<reference evidence="3" key="2">
    <citation type="submission" date="2022-10" db="EMBL/GenBank/DDBJ databases">
        <authorList>
            <consortium name="ENA_rothamsted_submissions"/>
            <consortium name="culmorum"/>
            <person name="King R."/>
        </authorList>
    </citation>
    <scope>NUCLEOTIDE SEQUENCE</scope>
</reference>
<feature type="disulfide bond" evidence="2">
    <location>
        <begin position="46"/>
        <end position="64"/>
    </location>
</feature>
<dbReference type="PANTHER" id="PTHR47537">
    <property type="entry name" value="CUBILIN"/>
    <property type="match status" value="1"/>
</dbReference>
<dbReference type="SMART" id="SM00192">
    <property type="entry name" value="LDLa"/>
    <property type="match status" value="1"/>
</dbReference>
<sequence>MIHHTHDISVSRHLLNSRLLEIFTIITVLSTSWSIFPTCRKTQFQCANKDCIDVGKYCNGIKDCRDGSDENLDCSPCNMTYMGSVGVTYELEVKRPAHVPFVCFLNFTAGGGTLGELIQLSFESFSVGTFESFTAAGCPDGHVSIREANRPAAGGQWCGGAIQPPDLRCNSEGKFRQGSVNNFEFKLSYKFLKVSDARIRYGNATQRSYRACRIQSPNYPGIYPRNVSCHYRVRERSVPQGKHALIAVRQANFHYKEHASKFDNSDRVLR</sequence>
<evidence type="ECO:0000256" key="1">
    <source>
        <dbReference type="ARBA" id="ARBA00023157"/>
    </source>
</evidence>
<evidence type="ECO:0000313" key="4">
    <source>
        <dbReference type="Proteomes" id="UP001153737"/>
    </source>
</evidence>
<name>A0A9N9X1W7_PHACE</name>
<dbReference type="AlphaFoldDB" id="A0A9N9X1W7"/>
<feature type="disulfide bond" evidence="2">
    <location>
        <begin position="39"/>
        <end position="51"/>
    </location>
</feature>
<dbReference type="Gene3D" id="4.10.400.10">
    <property type="entry name" value="Low-density Lipoprotein Receptor"/>
    <property type="match status" value="1"/>
</dbReference>
<comment type="caution">
    <text evidence="2">Lacks conserved residue(s) required for the propagation of feature annotation.</text>
</comment>
<keyword evidence="1 2" id="KW-1015">Disulfide bond</keyword>
<dbReference type="EMBL" id="OU896707">
    <property type="protein sequence ID" value="CAG9812677.1"/>
    <property type="molecule type" value="Genomic_DNA"/>
</dbReference>
<dbReference type="InterPro" id="IPR023415">
    <property type="entry name" value="LDLR_class-A_CS"/>
</dbReference>
<gene>
    <name evidence="3" type="ORF">PHAECO_LOCUS1281</name>
</gene>
<keyword evidence="4" id="KW-1185">Reference proteome</keyword>
<dbReference type="InterPro" id="IPR035914">
    <property type="entry name" value="Sperma_CUB_dom_sf"/>
</dbReference>
<reference evidence="3" key="1">
    <citation type="submission" date="2022-01" db="EMBL/GenBank/DDBJ databases">
        <authorList>
            <person name="King R."/>
        </authorList>
    </citation>
    <scope>NUCLEOTIDE SEQUENCE</scope>
</reference>
<dbReference type="PANTHER" id="PTHR47537:SF3">
    <property type="entry name" value="CUB DOMAIN-CONTAINING PROTEIN"/>
    <property type="match status" value="1"/>
</dbReference>
<proteinExistence type="predicted"/>
<evidence type="ECO:0000256" key="2">
    <source>
        <dbReference type="PROSITE-ProRule" id="PRU00124"/>
    </source>
</evidence>
<evidence type="ECO:0008006" key="5">
    <source>
        <dbReference type="Google" id="ProtNLM"/>
    </source>
</evidence>
<dbReference type="SUPFAM" id="SSF49854">
    <property type="entry name" value="Spermadhesin, CUB domain"/>
    <property type="match status" value="1"/>
</dbReference>
<dbReference type="Gene3D" id="2.60.120.290">
    <property type="entry name" value="Spermadhesin, CUB domain"/>
    <property type="match status" value="1"/>
</dbReference>
<dbReference type="InterPro" id="IPR053207">
    <property type="entry name" value="Non-NMDA_GluR_Accessory"/>
</dbReference>
<dbReference type="GO" id="GO:0005886">
    <property type="term" value="C:plasma membrane"/>
    <property type="evidence" value="ECO:0007669"/>
    <property type="project" value="TreeGrafter"/>
</dbReference>
<dbReference type="CDD" id="cd00112">
    <property type="entry name" value="LDLa"/>
    <property type="match status" value="1"/>
</dbReference>
<accession>A0A9N9X1W7</accession>
<dbReference type="Proteomes" id="UP001153737">
    <property type="component" value="Chromosome 1"/>
</dbReference>
<dbReference type="PROSITE" id="PS50068">
    <property type="entry name" value="LDLRA_2"/>
    <property type="match status" value="1"/>
</dbReference>
<evidence type="ECO:0000313" key="3">
    <source>
        <dbReference type="EMBL" id="CAG9812677.1"/>
    </source>
</evidence>
<dbReference type="Pfam" id="PF00057">
    <property type="entry name" value="Ldl_recept_a"/>
    <property type="match status" value="1"/>
</dbReference>
<dbReference type="InterPro" id="IPR036055">
    <property type="entry name" value="LDL_receptor-like_sf"/>
</dbReference>
<dbReference type="PROSITE" id="PS01209">
    <property type="entry name" value="LDLRA_1"/>
    <property type="match status" value="1"/>
</dbReference>
<dbReference type="InterPro" id="IPR002172">
    <property type="entry name" value="LDrepeatLR_classA_rpt"/>
</dbReference>
<dbReference type="SUPFAM" id="SSF57424">
    <property type="entry name" value="LDL receptor-like module"/>
    <property type="match status" value="1"/>
</dbReference>
<organism evidence="3 4">
    <name type="scientific">Phaedon cochleariae</name>
    <name type="common">Mustard beetle</name>
    <dbReference type="NCBI Taxonomy" id="80249"/>
    <lineage>
        <taxon>Eukaryota</taxon>
        <taxon>Metazoa</taxon>
        <taxon>Ecdysozoa</taxon>
        <taxon>Arthropoda</taxon>
        <taxon>Hexapoda</taxon>
        <taxon>Insecta</taxon>
        <taxon>Pterygota</taxon>
        <taxon>Neoptera</taxon>
        <taxon>Endopterygota</taxon>
        <taxon>Coleoptera</taxon>
        <taxon>Polyphaga</taxon>
        <taxon>Cucujiformia</taxon>
        <taxon>Chrysomeloidea</taxon>
        <taxon>Chrysomelidae</taxon>
        <taxon>Chrysomelinae</taxon>
        <taxon>Chrysomelini</taxon>
        <taxon>Phaedon</taxon>
    </lineage>
</organism>
<protein>
    <recommendedName>
        <fullName evidence="5">CUB domain-containing protein</fullName>
    </recommendedName>
</protein>
<dbReference type="OrthoDB" id="5573735at2759"/>